<reference evidence="2 3" key="1">
    <citation type="submission" date="2023-07" db="EMBL/GenBank/DDBJ databases">
        <title>Sequencing the genomes of 1000 actinobacteria strains.</title>
        <authorList>
            <person name="Klenk H.-P."/>
        </authorList>
    </citation>
    <scope>NUCLEOTIDE SEQUENCE [LARGE SCALE GENOMIC DNA]</scope>
    <source>
        <strain evidence="2 3">DSM 44709</strain>
    </source>
</reference>
<dbReference type="InterPro" id="IPR002213">
    <property type="entry name" value="UDP_glucos_trans"/>
</dbReference>
<organism evidence="2 3">
    <name type="scientific">Catenuloplanes indicus</name>
    <dbReference type="NCBI Taxonomy" id="137267"/>
    <lineage>
        <taxon>Bacteria</taxon>
        <taxon>Bacillati</taxon>
        <taxon>Actinomycetota</taxon>
        <taxon>Actinomycetes</taxon>
        <taxon>Micromonosporales</taxon>
        <taxon>Micromonosporaceae</taxon>
        <taxon>Catenuloplanes</taxon>
    </lineage>
</organism>
<proteinExistence type="predicted"/>
<protein>
    <submittedName>
        <fullName evidence="2">UDP:flavonoid glycosyltransferase YjiC (YdhE family)</fullName>
    </submittedName>
</protein>
<dbReference type="InterPro" id="IPR050426">
    <property type="entry name" value="Glycosyltransferase_28"/>
</dbReference>
<dbReference type="GO" id="GO:0016758">
    <property type="term" value="F:hexosyltransferase activity"/>
    <property type="evidence" value="ECO:0007669"/>
    <property type="project" value="UniProtKB-ARBA"/>
</dbReference>
<dbReference type="AlphaFoldDB" id="A0AAE4B094"/>
<accession>A0AAE4B094</accession>
<comment type="caution">
    <text evidence="2">The sequence shown here is derived from an EMBL/GenBank/DDBJ whole genome shotgun (WGS) entry which is preliminary data.</text>
</comment>
<evidence type="ECO:0000259" key="1">
    <source>
        <dbReference type="Pfam" id="PF06722"/>
    </source>
</evidence>
<dbReference type="Proteomes" id="UP001240236">
    <property type="component" value="Unassembled WGS sequence"/>
</dbReference>
<dbReference type="GO" id="GO:0017000">
    <property type="term" value="P:antibiotic biosynthetic process"/>
    <property type="evidence" value="ECO:0007669"/>
    <property type="project" value="UniProtKB-ARBA"/>
</dbReference>
<name>A0AAE4B094_9ACTN</name>
<dbReference type="GO" id="GO:0008194">
    <property type="term" value="F:UDP-glycosyltransferase activity"/>
    <property type="evidence" value="ECO:0007669"/>
    <property type="project" value="InterPro"/>
</dbReference>
<feature type="domain" description="Erythromycin biosynthesis protein CIII-like C-terminal" evidence="1">
    <location>
        <begin position="94"/>
        <end position="222"/>
    </location>
</feature>
<dbReference type="PANTHER" id="PTHR48050">
    <property type="entry name" value="STEROL 3-BETA-GLUCOSYLTRANSFERASE"/>
    <property type="match status" value="1"/>
</dbReference>
<keyword evidence="3" id="KW-1185">Reference proteome</keyword>
<dbReference type="RefSeq" id="WP_307245726.1">
    <property type="nucleotide sequence ID" value="NZ_JAUSUZ010000001.1"/>
</dbReference>
<dbReference type="CDD" id="cd03784">
    <property type="entry name" value="GT1_Gtf-like"/>
    <property type="match status" value="1"/>
</dbReference>
<sequence>MLREAGAAELTGPFTDTVVTVPDATAVLSVPGFEFHRDDLPKTVHLVGVLPPRATRDWVPPAWWDTIPEERPVVVVTQGTLANTDLGQLVEPALTGLAGLDVTVVAALGNSTAELSVPVPGNAYVERFVPFDRLLPRAAVLVTNGGAGGVHQALAAGVPVVVAGETEDKPANAARVAHHRLGADLGTANPSPEAIAGAVRTLLTDGEVRANVRRIAEVYAAHDAVDRIERLATQA</sequence>
<dbReference type="FunFam" id="3.40.50.2000:FF:000072">
    <property type="entry name" value="Glycosyl transferase"/>
    <property type="match status" value="1"/>
</dbReference>
<gene>
    <name evidence="2" type="ORF">J2S42_006719</name>
</gene>
<dbReference type="PANTHER" id="PTHR48050:SF13">
    <property type="entry name" value="STEROL 3-BETA-GLUCOSYLTRANSFERASE UGT80A2"/>
    <property type="match status" value="1"/>
</dbReference>
<evidence type="ECO:0000313" key="2">
    <source>
        <dbReference type="EMBL" id="MDQ0370050.1"/>
    </source>
</evidence>
<dbReference type="EMBL" id="JAUSUZ010000001">
    <property type="protein sequence ID" value="MDQ0370050.1"/>
    <property type="molecule type" value="Genomic_DNA"/>
</dbReference>
<dbReference type="Gene3D" id="3.40.50.2000">
    <property type="entry name" value="Glycogen Phosphorylase B"/>
    <property type="match status" value="2"/>
</dbReference>
<dbReference type="SUPFAM" id="SSF53756">
    <property type="entry name" value="UDP-Glycosyltransferase/glycogen phosphorylase"/>
    <property type="match status" value="1"/>
</dbReference>
<dbReference type="InterPro" id="IPR010610">
    <property type="entry name" value="EryCIII-like_C"/>
</dbReference>
<dbReference type="Pfam" id="PF06722">
    <property type="entry name" value="EryCIII-like_C"/>
    <property type="match status" value="1"/>
</dbReference>
<evidence type="ECO:0000313" key="3">
    <source>
        <dbReference type="Proteomes" id="UP001240236"/>
    </source>
</evidence>